<evidence type="ECO:0000313" key="2">
    <source>
        <dbReference type="EMBL" id="GBN01796.1"/>
    </source>
</evidence>
<accession>A0A4Y2KJ60</accession>
<keyword evidence="3" id="KW-1185">Reference proteome</keyword>
<evidence type="ECO:0000256" key="1">
    <source>
        <dbReference type="SAM" id="MobiDB-lite"/>
    </source>
</evidence>
<feature type="non-terminal residue" evidence="2">
    <location>
        <position position="1"/>
    </location>
</feature>
<comment type="caution">
    <text evidence="2">The sequence shown here is derived from an EMBL/GenBank/DDBJ whole genome shotgun (WGS) entry which is preliminary data.</text>
</comment>
<evidence type="ECO:0000313" key="3">
    <source>
        <dbReference type="Proteomes" id="UP000499080"/>
    </source>
</evidence>
<dbReference type="AlphaFoldDB" id="A0A4Y2KJ60"/>
<dbReference type="EMBL" id="BGPR01114710">
    <property type="protein sequence ID" value="GBN01796.1"/>
    <property type="molecule type" value="Genomic_DNA"/>
</dbReference>
<protein>
    <submittedName>
        <fullName evidence="2">Uncharacterized protein</fullName>
    </submittedName>
</protein>
<proteinExistence type="predicted"/>
<name>A0A4Y2KJ60_ARAVE</name>
<dbReference type="Proteomes" id="UP000499080">
    <property type="component" value="Unassembled WGS sequence"/>
</dbReference>
<reference evidence="2 3" key="1">
    <citation type="journal article" date="2019" name="Sci. Rep.">
        <title>Orb-weaving spider Araneus ventricosus genome elucidates the spidroin gene catalogue.</title>
        <authorList>
            <person name="Kono N."/>
            <person name="Nakamura H."/>
            <person name="Ohtoshi R."/>
            <person name="Moran D.A.P."/>
            <person name="Shinohara A."/>
            <person name="Yoshida Y."/>
            <person name="Fujiwara M."/>
            <person name="Mori M."/>
            <person name="Tomita M."/>
            <person name="Arakawa K."/>
        </authorList>
    </citation>
    <scope>NUCLEOTIDE SEQUENCE [LARGE SCALE GENOMIC DNA]</scope>
</reference>
<feature type="region of interest" description="Disordered" evidence="1">
    <location>
        <begin position="38"/>
        <end position="58"/>
    </location>
</feature>
<feature type="compositionally biased region" description="Pro residues" evidence="1">
    <location>
        <begin position="43"/>
        <end position="52"/>
    </location>
</feature>
<sequence>SLSEQVKKNYHIQRYEFSQQQWLLFTVTSSCSTPAIAPRYPDGLPPTQPLPPKKAADYPIPRTESIQHHQCAITGDLAPFGGHGPQKLLVYC</sequence>
<gene>
    <name evidence="2" type="ORF">AVEN_17224_1</name>
</gene>
<organism evidence="2 3">
    <name type="scientific">Araneus ventricosus</name>
    <name type="common">Orbweaver spider</name>
    <name type="synonym">Epeira ventricosa</name>
    <dbReference type="NCBI Taxonomy" id="182803"/>
    <lineage>
        <taxon>Eukaryota</taxon>
        <taxon>Metazoa</taxon>
        <taxon>Ecdysozoa</taxon>
        <taxon>Arthropoda</taxon>
        <taxon>Chelicerata</taxon>
        <taxon>Arachnida</taxon>
        <taxon>Araneae</taxon>
        <taxon>Araneomorphae</taxon>
        <taxon>Entelegynae</taxon>
        <taxon>Araneoidea</taxon>
        <taxon>Araneidae</taxon>
        <taxon>Araneus</taxon>
    </lineage>
</organism>